<keyword evidence="2" id="KW-1185">Reference proteome</keyword>
<evidence type="ECO:0000313" key="1">
    <source>
        <dbReference type="EMBL" id="RNI17203.1"/>
    </source>
</evidence>
<proteinExistence type="predicted"/>
<comment type="caution">
    <text evidence="1">The sequence shown here is derived from an EMBL/GenBank/DDBJ whole genome shotgun (WGS) entry which is preliminary data.</text>
</comment>
<accession>A0A3M9LX84</accession>
<dbReference type="AlphaFoldDB" id="A0A3M9LX84"/>
<gene>
    <name evidence="1" type="ORF">EFY87_19615</name>
</gene>
<organism evidence="1 2">
    <name type="scientific">Flexivirga caeni</name>
    <dbReference type="NCBI Taxonomy" id="2294115"/>
    <lineage>
        <taxon>Bacteria</taxon>
        <taxon>Bacillati</taxon>
        <taxon>Actinomycetota</taxon>
        <taxon>Actinomycetes</taxon>
        <taxon>Micrococcales</taxon>
        <taxon>Dermacoccaceae</taxon>
        <taxon>Flexivirga</taxon>
    </lineage>
</organism>
<sequence>MSAVRKGRLLNPRAIGTADVDSSLRTGLEALDGVLVAVRALFSVMSKEAPQESTPDDGYGDQVRAAFAVALHELAEAIRAFGSLVEAEFLQREGEVAHHLAESVDRVREAQAVLAELMFVEARAETSLWLLRGSIPSALATVAAQLDVEERSRRRREWNQSTRILPRPQEVPLLREMLANPAVDRLRARRRAEPRSDHERTEN</sequence>
<dbReference type="Proteomes" id="UP000271678">
    <property type="component" value="Unassembled WGS sequence"/>
</dbReference>
<protein>
    <submittedName>
        <fullName evidence="1">Uncharacterized protein</fullName>
    </submittedName>
</protein>
<reference evidence="1 2" key="1">
    <citation type="submission" date="2018-11" db="EMBL/GenBank/DDBJ databases">
        <title>Draft genome of Simplicispira Flexivirga sp. BO-16.</title>
        <authorList>
            <person name="Im W.T."/>
        </authorList>
    </citation>
    <scope>NUCLEOTIDE SEQUENCE [LARGE SCALE GENOMIC DNA]</scope>
    <source>
        <strain evidence="1 2">BO-16</strain>
    </source>
</reference>
<dbReference type="EMBL" id="RJJQ01000033">
    <property type="protein sequence ID" value="RNI17203.1"/>
    <property type="molecule type" value="Genomic_DNA"/>
</dbReference>
<name>A0A3M9LX84_9MICO</name>
<evidence type="ECO:0000313" key="2">
    <source>
        <dbReference type="Proteomes" id="UP000271678"/>
    </source>
</evidence>